<dbReference type="RefSeq" id="WP_337713300.1">
    <property type="nucleotide sequence ID" value="NZ_JBBEGL010000002.1"/>
</dbReference>
<dbReference type="CDD" id="cd13973">
    <property type="entry name" value="PK_MviN-like"/>
    <property type="match status" value="1"/>
</dbReference>
<dbReference type="GO" id="GO:0016301">
    <property type="term" value="F:kinase activity"/>
    <property type="evidence" value="ECO:0007669"/>
    <property type="project" value="UniProtKB-KW"/>
</dbReference>
<feature type="region of interest" description="Disordered" evidence="1">
    <location>
        <begin position="520"/>
        <end position="548"/>
    </location>
</feature>
<evidence type="ECO:0000313" key="3">
    <source>
        <dbReference type="Proteomes" id="UP001370100"/>
    </source>
</evidence>
<name>A0ABU8N382_9PSEU</name>
<reference evidence="2 3" key="1">
    <citation type="submission" date="2024-03" db="EMBL/GenBank/DDBJ databases">
        <title>Actinomycetospora sp. OC33-EN06, a novel actinomycete isolated from wild orchid (Aerides multiflora).</title>
        <authorList>
            <person name="Suriyachadkun C."/>
        </authorList>
    </citation>
    <scope>NUCLEOTIDE SEQUENCE [LARGE SCALE GENOMIC DNA]</scope>
    <source>
        <strain evidence="2 3">OC33-EN06</strain>
    </source>
</reference>
<feature type="compositionally biased region" description="Pro residues" evidence="1">
    <location>
        <begin position="498"/>
        <end position="509"/>
    </location>
</feature>
<feature type="region of interest" description="Disordered" evidence="1">
    <location>
        <begin position="342"/>
        <end position="362"/>
    </location>
</feature>
<evidence type="ECO:0000313" key="2">
    <source>
        <dbReference type="EMBL" id="MEJ2886847.1"/>
    </source>
</evidence>
<dbReference type="SUPFAM" id="SSF56112">
    <property type="entry name" value="Protein kinase-like (PK-like)"/>
    <property type="match status" value="1"/>
</dbReference>
<accession>A0ABU8N382</accession>
<keyword evidence="3" id="KW-1185">Reference proteome</keyword>
<sequence length="657" mass="66889">MAGEPSGERSPASPSSEDTEAAGRESTGRDTPPPQGPPRRTGVGIDGPTMHVSRTEAASSSSSSGPSSGTATADTPDPAGNGGTNGSGAGRSPRGPAAQGPGPAGPPGPPSGPFPAPPRRPGRGQAGPAGAPRRPGPPSGPFPAAGQLMPGTLLADRYRLVAEVGRDRSADAALWKARDVMLERDVAITLLVGSWQGDARASAALSRATRSAHFEHPHSARILDVVRPGGSPLPPGVLGAAVAEWTPGRDLAELVADGPLRPSAALRVIEPLADAVAAAHRSGLVLGLDHPQRVRVSARAATRLAFPMPRGDASNADDVHGLGALLYLLLTARWPGAEGARTPAGLRPAPHGPDGAPVSARQLRPDMPTELAALVDRTLDEDGGIRTAAAVHRLVTQMREGLEDDGVLLPVLENGQTIDADDPTEVWHDDAVPEPGPDPSRRRKLRLGVTALVLATLAILGFVTYQVVSVVAGGGSSAPPVVVIPPETPAPAAAPASPGAPAPAPAPAPAGPVQLSSVAVYSPAGSPDNPTRINRAADNNPSTTWSTSEYRQQLPALKPGIGMMTTFTAPSAVSAVTVRSPSPGTRIEIRSAPAADVPIAGTQLLGAGTVEGDELRIPLQAAPPTGNLLVWITALGQDDDDRYVTELADVTIERAQP</sequence>
<feature type="region of interest" description="Disordered" evidence="1">
    <location>
        <begin position="419"/>
        <end position="442"/>
    </location>
</feature>
<dbReference type="EMBL" id="JBBEGL010000002">
    <property type="protein sequence ID" value="MEJ2886847.1"/>
    <property type="molecule type" value="Genomic_DNA"/>
</dbReference>
<feature type="region of interest" description="Disordered" evidence="1">
    <location>
        <begin position="1"/>
        <end position="148"/>
    </location>
</feature>
<feature type="compositionally biased region" description="Low complexity" evidence="1">
    <location>
        <begin position="57"/>
        <end position="73"/>
    </location>
</feature>
<gene>
    <name evidence="2" type="ORF">WCD41_10345</name>
</gene>
<comment type="caution">
    <text evidence="2">The sequence shown here is derived from an EMBL/GenBank/DDBJ whole genome shotgun (WGS) entry which is preliminary data.</text>
</comment>
<dbReference type="Gene3D" id="3.30.200.20">
    <property type="entry name" value="Phosphorylase Kinase, domain 1"/>
    <property type="match status" value="1"/>
</dbReference>
<proteinExistence type="predicted"/>
<feature type="compositionally biased region" description="Gly residues" evidence="1">
    <location>
        <begin position="80"/>
        <end position="89"/>
    </location>
</feature>
<dbReference type="InterPro" id="IPR011009">
    <property type="entry name" value="Kinase-like_dom_sf"/>
</dbReference>
<feature type="compositionally biased region" description="Polar residues" evidence="1">
    <location>
        <begin position="528"/>
        <end position="548"/>
    </location>
</feature>
<dbReference type="Gene3D" id="1.10.510.10">
    <property type="entry name" value="Transferase(Phosphotransferase) domain 1"/>
    <property type="match status" value="1"/>
</dbReference>
<feature type="compositionally biased region" description="Low complexity" evidence="1">
    <location>
        <begin position="90"/>
        <end position="101"/>
    </location>
</feature>
<protein>
    <submittedName>
        <fullName evidence="2">Protein kinase family protein</fullName>
    </submittedName>
</protein>
<feature type="compositionally biased region" description="Pro residues" evidence="1">
    <location>
        <begin position="103"/>
        <end position="119"/>
    </location>
</feature>
<dbReference type="Proteomes" id="UP001370100">
    <property type="component" value="Unassembled WGS sequence"/>
</dbReference>
<organism evidence="2 3">
    <name type="scientific">Actinomycetospora aeridis</name>
    <dbReference type="NCBI Taxonomy" id="3129231"/>
    <lineage>
        <taxon>Bacteria</taxon>
        <taxon>Bacillati</taxon>
        <taxon>Actinomycetota</taxon>
        <taxon>Actinomycetes</taxon>
        <taxon>Pseudonocardiales</taxon>
        <taxon>Pseudonocardiaceae</taxon>
        <taxon>Actinomycetospora</taxon>
    </lineage>
</organism>
<keyword evidence="2" id="KW-0808">Transferase</keyword>
<evidence type="ECO:0000256" key="1">
    <source>
        <dbReference type="SAM" id="MobiDB-lite"/>
    </source>
</evidence>
<keyword evidence="2" id="KW-0418">Kinase</keyword>
<feature type="region of interest" description="Disordered" evidence="1">
    <location>
        <begin position="490"/>
        <end position="509"/>
    </location>
</feature>